<feature type="region of interest" description="Disordered" evidence="1">
    <location>
        <begin position="192"/>
        <end position="240"/>
    </location>
</feature>
<keyword evidence="4" id="KW-1185">Reference proteome</keyword>
<protein>
    <submittedName>
        <fullName evidence="3">Uncharacterized protein</fullName>
    </submittedName>
</protein>
<dbReference type="EMBL" id="NBII01000004">
    <property type="protein sequence ID" value="PAV19298.1"/>
    <property type="molecule type" value="Genomic_DNA"/>
</dbReference>
<reference evidence="3 4" key="1">
    <citation type="journal article" date="2017" name="Mol. Ecol.">
        <title>Comparative and population genomic landscape of Phellinus noxius: A hypervariable fungus causing root rot in trees.</title>
        <authorList>
            <person name="Chung C.L."/>
            <person name="Lee T.J."/>
            <person name="Akiba M."/>
            <person name="Lee H.H."/>
            <person name="Kuo T.H."/>
            <person name="Liu D."/>
            <person name="Ke H.M."/>
            <person name="Yokoi T."/>
            <person name="Roa M.B."/>
            <person name="Lu M.J."/>
            <person name="Chang Y.Y."/>
            <person name="Ann P.J."/>
            <person name="Tsai J.N."/>
            <person name="Chen C.Y."/>
            <person name="Tzean S.S."/>
            <person name="Ota Y."/>
            <person name="Hattori T."/>
            <person name="Sahashi N."/>
            <person name="Liou R.F."/>
            <person name="Kikuchi T."/>
            <person name="Tsai I.J."/>
        </authorList>
    </citation>
    <scope>NUCLEOTIDE SEQUENCE [LARGE SCALE GENOMIC DNA]</scope>
    <source>
        <strain evidence="3 4">FFPRI411160</strain>
    </source>
</reference>
<evidence type="ECO:0000313" key="3">
    <source>
        <dbReference type="EMBL" id="PAV19298.1"/>
    </source>
</evidence>
<dbReference type="OrthoDB" id="3256943at2759"/>
<feature type="compositionally biased region" description="Polar residues" evidence="1">
    <location>
        <begin position="206"/>
        <end position="237"/>
    </location>
</feature>
<dbReference type="Proteomes" id="UP000217199">
    <property type="component" value="Unassembled WGS sequence"/>
</dbReference>
<gene>
    <name evidence="3" type="ORF">PNOK_0423200</name>
</gene>
<feature type="transmembrane region" description="Helical" evidence="2">
    <location>
        <begin position="74"/>
        <end position="99"/>
    </location>
</feature>
<sequence>MSSTTSSTFLNSTLSATSSLFSSSATSALNSTSSASSSDLSSPTSLSPPSGDNGNDNNNNNSQSNGNFAASTSLYLFTFLATLLLLLAISIAIVIRSFIIRRRFQRQVQEALAQGLVPPSPPGGAGSRRWDIGEKPILWDTHLYPEAYDTRWSKMMPVSAKILGEKVSGSGKPVLDGREQIRRAYTSSDLALHPPRPRWLPPFLRSNGTNSGSSQPILNSDTNGSSLTNANNDNNENGPIYEDARLQVGVMIALPSRYRPRAWDPASKGKAGSSETDEEEEVPDVMIGVTDVPWKVQLENSSANNERPSPSS</sequence>
<evidence type="ECO:0000313" key="4">
    <source>
        <dbReference type="Proteomes" id="UP000217199"/>
    </source>
</evidence>
<feature type="region of interest" description="Disordered" evidence="1">
    <location>
        <begin position="32"/>
        <end position="64"/>
    </location>
</feature>
<dbReference type="InParanoid" id="A0A286UIC7"/>
<evidence type="ECO:0000256" key="1">
    <source>
        <dbReference type="SAM" id="MobiDB-lite"/>
    </source>
</evidence>
<dbReference type="AlphaFoldDB" id="A0A286UIC7"/>
<keyword evidence="2" id="KW-0472">Membrane</keyword>
<comment type="caution">
    <text evidence="3">The sequence shown here is derived from an EMBL/GenBank/DDBJ whole genome shotgun (WGS) entry which is preliminary data.</text>
</comment>
<keyword evidence="2" id="KW-0812">Transmembrane</keyword>
<feature type="region of interest" description="Disordered" evidence="1">
    <location>
        <begin position="261"/>
        <end position="286"/>
    </location>
</feature>
<name>A0A286UIC7_9AGAM</name>
<evidence type="ECO:0000256" key="2">
    <source>
        <dbReference type="SAM" id="Phobius"/>
    </source>
</evidence>
<proteinExistence type="predicted"/>
<accession>A0A286UIC7</accession>
<organism evidence="3 4">
    <name type="scientific">Pyrrhoderma noxium</name>
    <dbReference type="NCBI Taxonomy" id="2282107"/>
    <lineage>
        <taxon>Eukaryota</taxon>
        <taxon>Fungi</taxon>
        <taxon>Dikarya</taxon>
        <taxon>Basidiomycota</taxon>
        <taxon>Agaricomycotina</taxon>
        <taxon>Agaricomycetes</taxon>
        <taxon>Hymenochaetales</taxon>
        <taxon>Hymenochaetaceae</taxon>
        <taxon>Pyrrhoderma</taxon>
    </lineage>
</organism>
<keyword evidence="2" id="KW-1133">Transmembrane helix</keyword>